<dbReference type="Proteomes" id="UP000184418">
    <property type="component" value="Unassembled WGS sequence"/>
</dbReference>
<protein>
    <submittedName>
        <fullName evidence="1">Uncharacterized protein</fullName>
    </submittedName>
</protein>
<accession>A0A1M6AVE6</accession>
<reference evidence="1 2" key="1">
    <citation type="submission" date="2016-11" db="EMBL/GenBank/DDBJ databases">
        <authorList>
            <person name="Jaros S."/>
            <person name="Januszkiewicz K."/>
            <person name="Wedrychowicz H."/>
        </authorList>
    </citation>
    <scope>NUCLEOTIDE SEQUENCE [LARGE SCALE GENOMIC DNA]</scope>
    <source>
        <strain evidence="1 2">DSM 21074</strain>
    </source>
</reference>
<name>A0A1M6AVE6_9BACT</name>
<proteinExistence type="predicted"/>
<dbReference type="AlphaFoldDB" id="A0A1M6AVE6"/>
<keyword evidence="2" id="KW-1185">Reference proteome</keyword>
<dbReference type="RefSeq" id="WP_073105484.1">
    <property type="nucleotide sequence ID" value="NZ_FQYN01000001.1"/>
</dbReference>
<dbReference type="STRING" id="1121955.SAMN02745146_0782"/>
<gene>
    <name evidence="1" type="ORF">SAMN02745146_0782</name>
</gene>
<sequence>MHSCWLAAPLLLLTAACGWNDAPRPEQPARKPLYFDVKGLLDAQVTALTKQNPAVEKKVQLRGGPPETTRVPHANWSKELQIFYQADINKAALRGAYTTMPPTRTPAGVRQVYVRKPGIASAVEQLAVLSDGPDVREVAATLTQDNPLFFSRKKLVLSYQSGTLSSYRVEGIQKLVLFDTLRYAAAVRVL</sequence>
<dbReference type="OrthoDB" id="794757at2"/>
<organism evidence="1 2">
    <name type="scientific">Hymenobacter daecheongensis DSM 21074</name>
    <dbReference type="NCBI Taxonomy" id="1121955"/>
    <lineage>
        <taxon>Bacteria</taxon>
        <taxon>Pseudomonadati</taxon>
        <taxon>Bacteroidota</taxon>
        <taxon>Cytophagia</taxon>
        <taxon>Cytophagales</taxon>
        <taxon>Hymenobacteraceae</taxon>
        <taxon>Hymenobacter</taxon>
    </lineage>
</organism>
<evidence type="ECO:0000313" key="2">
    <source>
        <dbReference type="Proteomes" id="UP000184418"/>
    </source>
</evidence>
<evidence type="ECO:0000313" key="1">
    <source>
        <dbReference type="EMBL" id="SHI40519.1"/>
    </source>
</evidence>
<dbReference type="EMBL" id="FQYN01000001">
    <property type="protein sequence ID" value="SHI40519.1"/>
    <property type="molecule type" value="Genomic_DNA"/>
</dbReference>